<reference evidence="1" key="1">
    <citation type="journal article" date="2020" name="Stud. Mycol.">
        <title>101 Dothideomycetes genomes: a test case for predicting lifestyles and emergence of pathogens.</title>
        <authorList>
            <person name="Haridas S."/>
            <person name="Albert R."/>
            <person name="Binder M."/>
            <person name="Bloem J."/>
            <person name="Labutti K."/>
            <person name="Salamov A."/>
            <person name="Andreopoulos B."/>
            <person name="Baker S."/>
            <person name="Barry K."/>
            <person name="Bills G."/>
            <person name="Bluhm B."/>
            <person name="Cannon C."/>
            <person name="Castanera R."/>
            <person name="Culley D."/>
            <person name="Daum C."/>
            <person name="Ezra D."/>
            <person name="Gonzalez J."/>
            <person name="Henrissat B."/>
            <person name="Kuo A."/>
            <person name="Liang C."/>
            <person name="Lipzen A."/>
            <person name="Lutzoni F."/>
            <person name="Magnuson J."/>
            <person name="Mondo S."/>
            <person name="Nolan M."/>
            <person name="Ohm R."/>
            <person name="Pangilinan J."/>
            <person name="Park H.-J."/>
            <person name="Ramirez L."/>
            <person name="Alfaro M."/>
            <person name="Sun H."/>
            <person name="Tritt A."/>
            <person name="Yoshinaga Y."/>
            <person name="Zwiers L.-H."/>
            <person name="Turgeon B."/>
            <person name="Goodwin S."/>
            <person name="Spatafora J."/>
            <person name="Crous P."/>
            <person name="Grigoriev I."/>
        </authorList>
    </citation>
    <scope>NUCLEOTIDE SEQUENCE</scope>
    <source>
        <strain evidence="1">CBS 525.71</strain>
    </source>
</reference>
<name>A0ACB6S2P3_9PLEO</name>
<evidence type="ECO:0000313" key="2">
    <source>
        <dbReference type="Proteomes" id="UP000799754"/>
    </source>
</evidence>
<evidence type="ECO:0000313" key="1">
    <source>
        <dbReference type="EMBL" id="KAF2628421.1"/>
    </source>
</evidence>
<organism evidence="1 2">
    <name type="scientific">Macroventuria anomochaeta</name>
    <dbReference type="NCBI Taxonomy" id="301207"/>
    <lineage>
        <taxon>Eukaryota</taxon>
        <taxon>Fungi</taxon>
        <taxon>Dikarya</taxon>
        <taxon>Ascomycota</taxon>
        <taxon>Pezizomycotina</taxon>
        <taxon>Dothideomycetes</taxon>
        <taxon>Pleosporomycetidae</taxon>
        <taxon>Pleosporales</taxon>
        <taxon>Pleosporineae</taxon>
        <taxon>Didymellaceae</taxon>
        <taxon>Macroventuria</taxon>
    </lineage>
</organism>
<dbReference type="EMBL" id="MU006713">
    <property type="protein sequence ID" value="KAF2628421.1"/>
    <property type="molecule type" value="Genomic_DNA"/>
</dbReference>
<sequence>MQSCQTKLIAAPTSSPKPQPKSRAKDDANEKNRGKTTSAEDVMPQNTLGSEGSRQKEGKTAWHMEGWLNETSGEEAWSVHGRF</sequence>
<protein>
    <submittedName>
        <fullName evidence="1">Uncharacterized protein</fullName>
    </submittedName>
</protein>
<gene>
    <name evidence="1" type="ORF">BU25DRAFT_457747</name>
</gene>
<dbReference type="Proteomes" id="UP000799754">
    <property type="component" value="Unassembled WGS sequence"/>
</dbReference>
<keyword evidence="2" id="KW-1185">Reference proteome</keyword>
<accession>A0ACB6S2P3</accession>
<proteinExistence type="predicted"/>
<comment type="caution">
    <text evidence="1">The sequence shown here is derived from an EMBL/GenBank/DDBJ whole genome shotgun (WGS) entry which is preliminary data.</text>
</comment>